<evidence type="ECO:0000313" key="2">
    <source>
        <dbReference type="EMBL" id="KOS45907.1"/>
    </source>
</evidence>
<reference evidence="2 3" key="1">
    <citation type="submission" date="2015-08" db="EMBL/GenBank/DDBJ databases">
        <title>Genome sequencing of Penicillium nordicum.</title>
        <authorList>
            <person name="Nguyen H.D."/>
            <person name="Seifert K.A."/>
        </authorList>
    </citation>
    <scope>NUCLEOTIDE SEQUENCE [LARGE SCALE GENOMIC DNA]</scope>
    <source>
        <strain evidence="2 3">DAOMC 185683</strain>
    </source>
</reference>
<accession>A0A0M8P8T3</accession>
<evidence type="ECO:0000256" key="1">
    <source>
        <dbReference type="SAM" id="MobiDB-lite"/>
    </source>
</evidence>
<proteinExistence type="predicted"/>
<dbReference type="AlphaFoldDB" id="A0A0M8P8T3"/>
<sequence length="87" mass="9876">MKSSRATRKKNKKRKRKDNIKGAEPSGRKILSWALGRLNSPNFDVASGSTLFVTPCEVFNSGQRTVEAVSTYWVIPCERGLTFQMRR</sequence>
<feature type="compositionally biased region" description="Basic residues" evidence="1">
    <location>
        <begin position="1"/>
        <end position="18"/>
    </location>
</feature>
<organism evidence="2 3">
    <name type="scientific">Penicillium nordicum</name>
    <dbReference type="NCBI Taxonomy" id="229535"/>
    <lineage>
        <taxon>Eukaryota</taxon>
        <taxon>Fungi</taxon>
        <taxon>Dikarya</taxon>
        <taxon>Ascomycota</taxon>
        <taxon>Pezizomycotina</taxon>
        <taxon>Eurotiomycetes</taxon>
        <taxon>Eurotiomycetidae</taxon>
        <taxon>Eurotiales</taxon>
        <taxon>Aspergillaceae</taxon>
        <taxon>Penicillium</taxon>
    </lineage>
</organism>
<dbReference type="Proteomes" id="UP000037696">
    <property type="component" value="Unassembled WGS sequence"/>
</dbReference>
<keyword evidence="3" id="KW-1185">Reference proteome</keyword>
<evidence type="ECO:0000313" key="3">
    <source>
        <dbReference type="Proteomes" id="UP000037696"/>
    </source>
</evidence>
<gene>
    <name evidence="2" type="ORF">ACN38_g3136</name>
</gene>
<dbReference type="EMBL" id="LHQQ01000036">
    <property type="protein sequence ID" value="KOS45907.1"/>
    <property type="molecule type" value="Genomic_DNA"/>
</dbReference>
<protein>
    <submittedName>
        <fullName evidence="2">Uncharacterized protein</fullName>
    </submittedName>
</protein>
<comment type="caution">
    <text evidence="2">The sequence shown here is derived from an EMBL/GenBank/DDBJ whole genome shotgun (WGS) entry which is preliminary data.</text>
</comment>
<name>A0A0M8P8T3_9EURO</name>
<feature type="region of interest" description="Disordered" evidence="1">
    <location>
        <begin position="1"/>
        <end position="25"/>
    </location>
</feature>